<protein>
    <submittedName>
        <fullName evidence="2">Uncharacterized protein</fullName>
    </submittedName>
</protein>
<evidence type="ECO:0000256" key="1">
    <source>
        <dbReference type="SAM" id="Phobius"/>
    </source>
</evidence>
<name>A0ABQ2QNJ1_9GAMM</name>
<dbReference type="EMBL" id="BMQW01000005">
    <property type="protein sequence ID" value="GGP88229.1"/>
    <property type="molecule type" value="Genomic_DNA"/>
</dbReference>
<keyword evidence="1" id="KW-1133">Transmembrane helix</keyword>
<keyword evidence="3" id="KW-1185">Reference proteome</keyword>
<dbReference type="RefSeq" id="WP_188956256.1">
    <property type="nucleotide sequence ID" value="NZ_BMQW01000005.1"/>
</dbReference>
<gene>
    <name evidence="2" type="ORF">GCM10009410_22530</name>
</gene>
<organism evidence="2 3">
    <name type="scientific">Shewanella ulleungensis</name>
    <dbReference type="NCBI Taxonomy" id="2282699"/>
    <lineage>
        <taxon>Bacteria</taxon>
        <taxon>Pseudomonadati</taxon>
        <taxon>Pseudomonadota</taxon>
        <taxon>Gammaproteobacteria</taxon>
        <taxon>Alteromonadales</taxon>
        <taxon>Shewanellaceae</taxon>
        <taxon>Shewanella</taxon>
    </lineage>
</organism>
<proteinExistence type="predicted"/>
<reference evidence="3" key="1">
    <citation type="journal article" date="2019" name="Int. J. Syst. Evol. Microbiol.">
        <title>The Global Catalogue of Microorganisms (GCM) 10K type strain sequencing project: providing services to taxonomists for standard genome sequencing and annotation.</title>
        <authorList>
            <consortium name="The Broad Institute Genomics Platform"/>
            <consortium name="The Broad Institute Genome Sequencing Center for Infectious Disease"/>
            <person name="Wu L."/>
            <person name="Ma J."/>
        </authorList>
    </citation>
    <scope>NUCLEOTIDE SEQUENCE [LARGE SCALE GENOMIC DNA]</scope>
    <source>
        <strain evidence="3">JCM 32305</strain>
    </source>
</reference>
<evidence type="ECO:0000313" key="3">
    <source>
        <dbReference type="Proteomes" id="UP000654004"/>
    </source>
</evidence>
<comment type="caution">
    <text evidence="2">The sequence shown here is derived from an EMBL/GenBank/DDBJ whole genome shotgun (WGS) entry which is preliminary data.</text>
</comment>
<keyword evidence="1" id="KW-0812">Transmembrane</keyword>
<keyword evidence="1" id="KW-0472">Membrane</keyword>
<feature type="transmembrane region" description="Helical" evidence="1">
    <location>
        <begin position="148"/>
        <end position="169"/>
    </location>
</feature>
<accession>A0ABQ2QNJ1</accession>
<dbReference type="Proteomes" id="UP000654004">
    <property type="component" value="Unassembled WGS sequence"/>
</dbReference>
<sequence length="174" mass="20734">MEPKYENYSFEELLDVRKHIDKDAFPERSEKLEIEIKLRQSIPKRISTVDTVTIIDIEDTGVHLKIIKKTEDCFLFQLSITYNFIISYQKTWYEMEFSKLALLTLINDLREGNQSWHGNSNIWSANKIFIKKLNHPFHFRDVRLYRRWFILGFNIVPTSLSGNLLGVLYRVESE</sequence>
<evidence type="ECO:0000313" key="2">
    <source>
        <dbReference type="EMBL" id="GGP88229.1"/>
    </source>
</evidence>